<reference evidence="2" key="1">
    <citation type="journal article" date="2020" name="mSystems">
        <title>Genome- and Community-Level Interaction Insights into Carbon Utilization and Element Cycling Functions of Hydrothermarchaeota in Hydrothermal Sediment.</title>
        <authorList>
            <person name="Zhou Z."/>
            <person name="Liu Y."/>
            <person name="Xu W."/>
            <person name="Pan J."/>
            <person name="Luo Z.H."/>
            <person name="Li M."/>
        </authorList>
    </citation>
    <scope>NUCLEOTIDE SEQUENCE</scope>
    <source>
        <strain evidence="2">SpSt-1183</strain>
    </source>
</reference>
<evidence type="ECO:0000259" key="1">
    <source>
        <dbReference type="PROSITE" id="PS51379"/>
    </source>
</evidence>
<dbReference type="Pfam" id="PF00037">
    <property type="entry name" value="Fer4"/>
    <property type="match status" value="1"/>
</dbReference>
<evidence type="ECO:0000313" key="2">
    <source>
        <dbReference type="EMBL" id="HDS62698.1"/>
    </source>
</evidence>
<protein>
    <submittedName>
        <fullName evidence="2">Methanogenesis marker 16 metalloprotein</fullName>
    </submittedName>
</protein>
<dbReference type="Proteomes" id="UP000885648">
    <property type="component" value="Unassembled WGS sequence"/>
</dbReference>
<dbReference type="EMBL" id="DSBY01000045">
    <property type="protein sequence ID" value="HDS62698.1"/>
    <property type="molecule type" value="Genomic_DNA"/>
</dbReference>
<proteinExistence type="predicted"/>
<dbReference type="InterPro" id="IPR017896">
    <property type="entry name" value="4Fe4S_Fe-S-bd"/>
</dbReference>
<organism evidence="2">
    <name type="scientific">Methanofollis liminatans</name>
    <dbReference type="NCBI Taxonomy" id="2201"/>
    <lineage>
        <taxon>Archaea</taxon>
        <taxon>Methanobacteriati</taxon>
        <taxon>Methanobacteriota</taxon>
        <taxon>Stenosarchaea group</taxon>
        <taxon>Methanomicrobia</taxon>
        <taxon>Methanomicrobiales</taxon>
        <taxon>Methanomicrobiaceae</taxon>
        <taxon>Methanofollis</taxon>
    </lineage>
</organism>
<dbReference type="PROSITE" id="PS51379">
    <property type="entry name" value="4FE4S_FER_2"/>
    <property type="match status" value="1"/>
</dbReference>
<sequence length="73" mass="7508">AFVTGKGIDSGLCVSCGACASSCTGGAVEADLGGITVDGVRVPITLRQSDRNRAEALCADLRERILDLKFPIP</sequence>
<accession>A0A831LZF4</accession>
<gene>
    <name evidence="2" type="ORF">ENN52_00920</name>
</gene>
<dbReference type="AlphaFoldDB" id="A0A831LZF4"/>
<feature type="non-terminal residue" evidence="2">
    <location>
        <position position="1"/>
    </location>
</feature>
<feature type="domain" description="4Fe-4S ferredoxin-type" evidence="1">
    <location>
        <begin position="4"/>
        <end position="33"/>
    </location>
</feature>
<name>A0A831LZF4_9EURY</name>
<comment type="caution">
    <text evidence="2">The sequence shown here is derived from an EMBL/GenBank/DDBJ whole genome shotgun (WGS) entry which is preliminary data.</text>
</comment>